<sequence length="542" mass="60548">MKTIWYNGMIYTMEIEGETVEAVVSEDDHIIETGSLATLKEKYKIARSIDLKGAMMIPGLVDSHMHLIGYGETFLKLNVSGKASKHEVLNAIYEKVKTSSPGEWIIGEGWDENLWQDKTPLSRWELDKVAPQNPIVMKRVCRHVIAVNSLAIEAANVKPQDPAPVGGVIEREENGELSGIFKDEAQNFIFSKMPSITDEYVEKALRLGIKNSWKFGLTGAHTEDLSYYETYSHAMTAFLRVLGDGSLPFKAHLLVHHKIVDEWKKDGYQFMSAIGNIEFGAMKIFVDGSLGGRTALLSKPYADDPSTQGMAIHSLSELKQLVAKARKYHMPIATHVIGDLAFENVLEVIEEFPPREGIFDRLIHAQILRPELIERAKKLPVEIDIQPGFTGSDFPWVIDRIGKQNMTYNYAWKTLIDNGLPCSGGSDAPIEPANPLLGIHAAVTREKPYDNKHQIYMPEQRLSMFEAISLYTKGSAFACGHAHDRGMIKPGFSADFTIFNQDLFSVENDDILTTSVEMTVVDGKIVYEKAKDGSPVYNHVSN</sequence>
<dbReference type="Pfam" id="PF07969">
    <property type="entry name" value="Amidohydro_3"/>
    <property type="match status" value="1"/>
</dbReference>
<dbReference type="PANTHER" id="PTHR22642">
    <property type="entry name" value="IMIDAZOLONEPROPIONASE"/>
    <property type="match status" value="1"/>
</dbReference>
<evidence type="ECO:0000313" key="2">
    <source>
        <dbReference type="EMBL" id="MBS4195012.1"/>
    </source>
</evidence>
<evidence type="ECO:0000313" key="3">
    <source>
        <dbReference type="Proteomes" id="UP000681414"/>
    </source>
</evidence>
<dbReference type="Gene3D" id="3.10.310.70">
    <property type="match status" value="1"/>
</dbReference>
<organism evidence="2 3">
    <name type="scientific">Lederbergia citri</name>
    <dbReference type="NCBI Taxonomy" id="2833580"/>
    <lineage>
        <taxon>Bacteria</taxon>
        <taxon>Bacillati</taxon>
        <taxon>Bacillota</taxon>
        <taxon>Bacilli</taxon>
        <taxon>Bacillales</taxon>
        <taxon>Bacillaceae</taxon>
        <taxon>Lederbergia</taxon>
    </lineage>
</organism>
<proteinExistence type="predicted"/>
<dbReference type="Gene3D" id="2.30.40.10">
    <property type="entry name" value="Urease, subunit C, domain 1"/>
    <property type="match status" value="1"/>
</dbReference>
<dbReference type="RefSeq" id="WP_213124149.1">
    <property type="nucleotide sequence ID" value="NZ_JAGYPG010000001.1"/>
</dbReference>
<dbReference type="SUPFAM" id="SSF51338">
    <property type="entry name" value="Composite domain of metallo-dependent hydrolases"/>
    <property type="match status" value="1"/>
</dbReference>
<protein>
    <submittedName>
        <fullName evidence="2">Amidohydrolase</fullName>
    </submittedName>
</protein>
<dbReference type="GO" id="GO:0016810">
    <property type="term" value="F:hydrolase activity, acting on carbon-nitrogen (but not peptide) bonds"/>
    <property type="evidence" value="ECO:0007669"/>
    <property type="project" value="InterPro"/>
</dbReference>
<dbReference type="Proteomes" id="UP000681414">
    <property type="component" value="Unassembled WGS sequence"/>
</dbReference>
<dbReference type="AlphaFoldDB" id="A0A942TEG3"/>
<gene>
    <name evidence="2" type="ORF">KHA97_07955</name>
</gene>
<dbReference type="InterPro" id="IPR013108">
    <property type="entry name" value="Amidohydro_3"/>
</dbReference>
<feature type="domain" description="Amidohydrolase 3" evidence="1">
    <location>
        <begin position="49"/>
        <end position="527"/>
    </location>
</feature>
<dbReference type="EMBL" id="JAGYPG010000001">
    <property type="protein sequence ID" value="MBS4195012.1"/>
    <property type="molecule type" value="Genomic_DNA"/>
</dbReference>
<name>A0A942TEG3_9BACI</name>
<evidence type="ECO:0000259" key="1">
    <source>
        <dbReference type="Pfam" id="PF07969"/>
    </source>
</evidence>
<dbReference type="SUPFAM" id="SSF51556">
    <property type="entry name" value="Metallo-dependent hydrolases"/>
    <property type="match status" value="1"/>
</dbReference>
<comment type="caution">
    <text evidence="2">The sequence shown here is derived from an EMBL/GenBank/DDBJ whole genome shotgun (WGS) entry which is preliminary data.</text>
</comment>
<dbReference type="Gene3D" id="3.20.20.140">
    <property type="entry name" value="Metal-dependent hydrolases"/>
    <property type="match status" value="1"/>
</dbReference>
<dbReference type="InterPro" id="IPR011059">
    <property type="entry name" value="Metal-dep_hydrolase_composite"/>
</dbReference>
<dbReference type="PANTHER" id="PTHR22642:SF2">
    <property type="entry name" value="PROTEIN LONG AFTER FAR-RED 3"/>
    <property type="match status" value="1"/>
</dbReference>
<accession>A0A942TEG3</accession>
<dbReference type="InterPro" id="IPR032466">
    <property type="entry name" value="Metal_Hydrolase"/>
</dbReference>
<reference evidence="2 3" key="1">
    <citation type="submission" date="2021-05" db="EMBL/GenBank/DDBJ databases">
        <title>Novel Bacillus species.</title>
        <authorList>
            <person name="Liu G."/>
        </authorList>
    </citation>
    <scope>NUCLEOTIDE SEQUENCE [LARGE SCALE GENOMIC DNA]</scope>
    <source>
        <strain evidence="3">FJAT-49780</strain>
    </source>
</reference>
<dbReference type="InterPro" id="IPR033932">
    <property type="entry name" value="YtcJ-like"/>
</dbReference>
<keyword evidence="3" id="KW-1185">Reference proteome</keyword>
<dbReference type="CDD" id="cd01300">
    <property type="entry name" value="YtcJ_like"/>
    <property type="match status" value="1"/>
</dbReference>